<protein>
    <submittedName>
        <fullName evidence="13">Neprilysin-2-like</fullName>
    </submittedName>
</protein>
<dbReference type="SUPFAM" id="SSF55486">
    <property type="entry name" value="Metalloproteases ('zincins'), catalytic domain"/>
    <property type="match status" value="2"/>
</dbReference>
<evidence type="ECO:0000259" key="11">
    <source>
        <dbReference type="Pfam" id="PF05649"/>
    </source>
</evidence>
<keyword evidence="6" id="KW-0378">Hydrolase</keyword>
<dbReference type="PaxDb" id="121845-A0A3Q0JFC5"/>
<evidence type="ECO:0000313" key="13">
    <source>
        <dbReference type="RefSeq" id="XP_026687187.1"/>
    </source>
</evidence>
<dbReference type="KEGG" id="dci:103520151"/>
<dbReference type="GO" id="GO:0005886">
    <property type="term" value="C:plasma membrane"/>
    <property type="evidence" value="ECO:0007669"/>
    <property type="project" value="UniProtKB-SubCell"/>
</dbReference>
<keyword evidence="12" id="KW-1185">Reference proteome</keyword>
<dbReference type="Proteomes" id="UP000079169">
    <property type="component" value="Unplaced"/>
</dbReference>
<feature type="region of interest" description="Disordered" evidence="9">
    <location>
        <begin position="94"/>
        <end position="124"/>
    </location>
</feature>
<comment type="subcellular location">
    <subcellularLocation>
        <location evidence="2">Cell membrane</location>
        <topology evidence="2">Single-pass type II membrane protein</topology>
    </subcellularLocation>
</comment>
<dbReference type="RefSeq" id="XP_026687187.1">
    <property type="nucleotide sequence ID" value="XM_026831386.1"/>
</dbReference>
<evidence type="ECO:0000313" key="12">
    <source>
        <dbReference type="Proteomes" id="UP000079169"/>
    </source>
</evidence>
<name>A0A3Q0JFC5_DIACI</name>
<comment type="similarity">
    <text evidence="3">Belongs to the peptidase M13 family.</text>
</comment>
<dbReference type="AlphaFoldDB" id="A0A3Q0JFC5"/>
<feature type="domain" description="Peptidase M13 C-terminal" evidence="10">
    <location>
        <begin position="406"/>
        <end position="518"/>
    </location>
</feature>
<dbReference type="PRINTS" id="PR00786">
    <property type="entry name" value="NEPRILYSIN"/>
</dbReference>
<dbReference type="Pfam" id="PF01431">
    <property type="entry name" value="Peptidase_M13"/>
    <property type="match status" value="1"/>
</dbReference>
<keyword evidence="4" id="KW-0645">Protease</keyword>
<dbReference type="PANTHER" id="PTHR11733">
    <property type="entry name" value="ZINC METALLOPROTEASE FAMILY M13 NEPRILYSIN-RELATED"/>
    <property type="match status" value="1"/>
</dbReference>
<evidence type="ECO:0000256" key="4">
    <source>
        <dbReference type="ARBA" id="ARBA00022670"/>
    </source>
</evidence>
<dbReference type="GeneID" id="103520151"/>
<evidence type="ECO:0000259" key="10">
    <source>
        <dbReference type="Pfam" id="PF01431"/>
    </source>
</evidence>
<evidence type="ECO:0000256" key="1">
    <source>
        <dbReference type="ARBA" id="ARBA00001947"/>
    </source>
</evidence>
<dbReference type="InterPro" id="IPR008753">
    <property type="entry name" value="Peptidase_M13_N"/>
</dbReference>
<keyword evidence="7" id="KW-0862">Zinc</keyword>
<dbReference type="InterPro" id="IPR024079">
    <property type="entry name" value="MetalloPept_cat_dom_sf"/>
</dbReference>
<feature type="domain" description="Peptidase M13 N-terminal" evidence="11">
    <location>
        <begin position="199"/>
        <end position="404"/>
    </location>
</feature>
<keyword evidence="8" id="KW-0482">Metalloprotease</keyword>
<evidence type="ECO:0000256" key="9">
    <source>
        <dbReference type="SAM" id="MobiDB-lite"/>
    </source>
</evidence>
<dbReference type="PANTHER" id="PTHR11733:SF224">
    <property type="entry name" value="NEPRILYSIN-2"/>
    <property type="match status" value="1"/>
</dbReference>
<dbReference type="Pfam" id="PF05649">
    <property type="entry name" value="Peptidase_M13_N"/>
    <property type="match status" value="1"/>
</dbReference>
<evidence type="ECO:0000256" key="7">
    <source>
        <dbReference type="ARBA" id="ARBA00022833"/>
    </source>
</evidence>
<gene>
    <name evidence="13" type="primary">LOC103520151</name>
</gene>
<evidence type="ECO:0000256" key="3">
    <source>
        <dbReference type="ARBA" id="ARBA00007357"/>
    </source>
</evidence>
<evidence type="ECO:0000256" key="2">
    <source>
        <dbReference type="ARBA" id="ARBA00004401"/>
    </source>
</evidence>
<dbReference type="GO" id="GO:0046872">
    <property type="term" value="F:metal ion binding"/>
    <property type="evidence" value="ECO:0007669"/>
    <property type="project" value="UniProtKB-KW"/>
</dbReference>
<evidence type="ECO:0000256" key="5">
    <source>
        <dbReference type="ARBA" id="ARBA00022723"/>
    </source>
</evidence>
<sequence length="757" mass="86210">MVKYLEELMGYQQQVTMFQNEASGYTPFSIQPKANFSRRRSLLEKILRGIVSILFVTFFLKSLNGFDGLDGARTAGVFAHSRLHRRDVSEEAIPPFLEDLPQEPSEADTDESKAIRKPQSSADDAPEICYSEGCIHTASKLLSNMNQSVDPCQDFYRFTCGRFLEETVIPDDQSSKASFPLVVRKNSLTDNFIYIKKNHMKSILKQLGGWPVLEGASWDEGSFTWEDSVYKSRRYGYGVDYFLAFGVGVNLKNNTERVIQFDQASLGLNREYLVKGLDEKIVRAYYKYMLDIAVLMGADREAAVEELTESLNFEIALANISLPQEERRNATKLYNPMKISELQERYPSIPWTEYINTILSPNAQLKDDETIIVTEPEYIHDLEKLLSTTPKRTMANYVMWRVILLSSISGTFFSNDRPNYMNYGAIGFVIGHEITHGFDDEGRQYDKDGNLVDWWAESTKEKFLVKAKCIIEQYGNYSVPEVNMTLNGINTQGENIADNGGIKEAYNAYNVLKHFKEAAKSKRNTTYTNTKKHPLLSSGSLYVRKYFKEAAKSNAVEMVQLIREEMYKILSSVDWMDEVTRQAALDKAKFMTPYIAYPEELLINAKLEEFYSGLEVEPTNFLEAGLNLTRFGVNYVISQLREPVNKTDWKFHGDPAEVNAFYALTQNISTEPSHRRLQLFTSKPGAYTGCPANDCTTLEGCNSNDDNNTTKNYITTTNQGVTPFFRHSEISLEVFKLPYDLLEGAFAEDSDIQHLSD</sequence>
<accession>A0A3Q0JFC5</accession>
<dbReference type="GO" id="GO:0004222">
    <property type="term" value="F:metalloendopeptidase activity"/>
    <property type="evidence" value="ECO:0007669"/>
    <property type="project" value="InterPro"/>
</dbReference>
<evidence type="ECO:0000256" key="8">
    <source>
        <dbReference type="ARBA" id="ARBA00023049"/>
    </source>
</evidence>
<evidence type="ECO:0000256" key="6">
    <source>
        <dbReference type="ARBA" id="ARBA00022801"/>
    </source>
</evidence>
<keyword evidence="5" id="KW-0479">Metal-binding</keyword>
<dbReference type="CDD" id="cd08662">
    <property type="entry name" value="M13"/>
    <property type="match status" value="1"/>
</dbReference>
<dbReference type="InterPro" id="IPR000718">
    <property type="entry name" value="Peptidase_M13"/>
</dbReference>
<dbReference type="InterPro" id="IPR018497">
    <property type="entry name" value="Peptidase_M13_C"/>
</dbReference>
<comment type="cofactor">
    <cofactor evidence="1">
        <name>Zn(2+)</name>
        <dbReference type="ChEBI" id="CHEBI:29105"/>
    </cofactor>
</comment>
<proteinExistence type="inferred from homology"/>
<reference evidence="13" key="1">
    <citation type="submission" date="2025-08" db="UniProtKB">
        <authorList>
            <consortium name="RefSeq"/>
        </authorList>
    </citation>
    <scope>IDENTIFICATION</scope>
</reference>
<dbReference type="Gene3D" id="1.10.1380.10">
    <property type="entry name" value="Neutral endopeptidase , domain2"/>
    <property type="match status" value="1"/>
</dbReference>
<dbReference type="Gene3D" id="3.40.390.10">
    <property type="entry name" value="Collagenase (Catalytic Domain)"/>
    <property type="match status" value="3"/>
</dbReference>
<dbReference type="InterPro" id="IPR042089">
    <property type="entry name" value="Peptidase_M13_dom_2"/>
</dbReference>
<dbReference type="GO" id="GO:0016485">
    <property type="term" value="P:protein processing"/>
    <property type="evidence" value="ECO:0007669"/>
    <property type="project" value="TreeGrafter"/>
</dbReference>
<dbReference type="PROSITE" id="PS51885">
    <property type="entry name" value="NEPRILYSIN"/>
    <property type="match status" value="2"/>
</dbReference>
<organism evidence="12 13">
    <name type="scientific">Diaphorina citri</name>
    <name type="common">Asian citrus psyllid</name>
    <dbReference type="NCBI Taxonomy" id="121845"/>
    <lineage>
        <taxon>Eukaryota</taxon>
        <taxon>Metazoa</taxon>
        <taxon>Ecdysozoa</taxon>
        <taxon>Arthropoda</taxon>
        <taxon>Hexapoda</taxon>
        <taxon>Insecta</taxon>
        <taxon>Pterygota</taxon>
        <taxon>Neoptera</taxon>
        <taxon>Paraneoptera</taxon>
        <taxon>Hemiptera</taxon>
        <taxon>Sternorrhyncha</taxon>
        <taxon>Psylloidea</taxon>
        <taxon>Psyllidae</taxon>
        <taxon>Diaphorininae</taxon>
        <taxon>Diaphorina</taxon>
    </lineage>
</organism>